<dbReference type="GeneID" id="108743273"/>
<dbReference type="PROSITE" id="PS00028">
    <property type="entry name" value="ZINC_FINGER_C2H2_1"/>
    <property type="match status" value="3"/>
</dbReference>
<feature type="domain" description="C2H2-type" evidence="10">
    <location>
        <begin position="546"/>
        <end position="573"/>
    </location>
</feature>
<evidence type="ECO:0000256" key="6">
    <source>
        <dbReference type="ARBA" id="ARBA00023163"/>
    </source>
</evidence>
<dbReference type="Gene3D" id="3.30.160.60">
    <property type="entry name" value="Classic Zinc Finger"/>
    <property type="match status" value="2"/>
</dbReference>
<evidence type="ECO:0000256" key="4">
    <source>
        <dbReference type="ARBA" id="ARBA00022833"/>
    </source>
</evidence>
<dbReference type="Proteomes" id="UP000192223">
    <property type="component" value="Unplaced"/>
</dbReference>
<evidence type="ECO:0000313" key="12">
    <source>
        <dbReference type="RefSeq" id="XP_018334286.1"/>
    </source>
</evidence>
<dbReference type="GO" id="GO:0005634">
    <property type="term" value="C:nucleus"/>
    <property type="evidence" value="ECO:0007669"/>
    <property type="project" value="UniProtKB-SubCell"/>
</dbReference>
<sequence length="631" mass="71881">MSSAEITIRVVTNHVEDDSYMLEEYNVDDLQDGNCQSIACANATISTIYLQDGQYLVSADDPTILLESSNEDVNQYVLNDEVKMKVDINNPQVLGNVGMVRYYDEESRQIYYCKTVNEGDSNYNTVTSENNGIVLADNEIVINSEHDLVENESIKLEQPQFTINDDNSVDTVDQNMVELPLENVEPIACVNERTKYSYAILKDGKLHLRTMEPLSSDVQLRTEQDDRIAAQLEALQQSISFDNPGVVCDLGSITGKNLITGQVVTLDSYLERLEKRKGTIQEELLRSPVKRQSGNYNISDRDENSTKYKRIINKNAVSDKLRIGRKLKGKIVKIEKKQSTTEFKKVQNAPDNSEQTIKKQNKEKNENSNCSPTTSYTLTKMQTLLVLKNAKEKVSSTLVGLMDLDSIRDQLKDKNIVIQLIEKTYDCSKKGYNKAMAYFYGRMMVKENKEGKRWELVLINNKATEVTWMNNNVSNGSEPLNKSDICQQPTVCVHLLVTTDKHSKKTTRVNIEHIPSSHCPFCNKTIETSLQVHLCQVHVPETTIGFVCSQCELNFDSMTRLQKHLRIHSRSYRFECGTCSKKFTRHTNWQRHMDVHKSASEVAYHCDICGCGFNYASSLTRHIVQKHISKR</sequence>
<feature type="compositionally biased region" description="Basic and acidic residues" evidence="9">
    <location>
        <begin position="356"/>
        <end position="366"/>
    </location>
</feature>
<dbReference type="GO" id="GO:0008270">
    <property type="term" value="F:zinc ion binding"/>
    <property type="evidence" value="ECO:0007669"/>
    <property type="project" value="UniProtKB-KW"/>
</dbReference>
<dbReference type="InterPro" id="IPR051061">
    <property type="entry name" value="Zinc_finger_trans_reg"/>
</dbReference>
<evidence type="ECO:0000313" key="11">
    <source>
        <dbReference type="Proteomes" id="UP000192223"/>
    </source>
</evidence>
<dbReference type="GO" id="GO:0006357">
    <property type="term" value="P:regulation of transcription by RNA polymerase II"/>
    <property type="evidence" value="ECO:0007669"/>
    <property type="project" value="TreeGrafter"/>
</dbReference>
<dbReference type="InterPro" id="IPR036236">
    <property type="entry name" value="Znf_C2H2_sf"/>
</dbReference>
<evidence type="ECO:0000256" key="7">
    <source>
        <dbReference type="ARBA" id="ARBA00023242"/>
    </source>
</evidence>
<keyword evidence="2" id="KW-0479">Metal-binding</keyword>
<dbReference type="OrthoDB" id="1405595at2759"/>
<reference evidence="12 13" key="1">
    <citation type="submission" date="2025-04" db="UniProtKB">
        <authorList>
            <consortium name="RefSeq"/>
        </authorList>
    </citation>
    <scope>IDENTIFICATION</scope>
    <source>
        <tissue evidence="12 13">Entire body</tissue>
    </source>
</reference>
<dbReference type="RefSeq" id="XP_018334286.1">
    <property type="nucleotide sequence ID" value="XM_018478784.2"/>
</dbReference>
<dbReference type="PANTHER" id="PTHR46179">
    <property type="entry name" value="ZINC FINGER PROTEIN"/>
    <property type="match status" value="1"/>
</dbReference>
<feature type="domain" description="C2H2-type" evidence="10">
    <location>
        <begin position="604"/>
        <end position="631"/>
    </location>
</feature>
<dbReference type="PROSITE" id="PS50157">
    <property type="entry name" value="ZINC_FINGER_C2H2_2"/>
    <property type="match status" value="3"/>
</dbReference>
<evidence type="ECO:0000256" key="1">
    <source>
        <dbReference type="ARBA" id="ARBA00004123"/>
    </source>
</evidence>
<evidence type="ECO:0000256" key="3">
    <source>
        <dbReference type="ARBA" id="ARBA00022771"/>
    </source>
</evidence>
<dbReference type="RefSeq" id="XP_018334287.1">
    <property type="nucleotide sequence ID" value="XM_018478785.2"/>
</dbReference>
<dbReference type="PANTHER" id="PTHR46179:SF13">
    <property type="entry name" value="C2H2-TYPE DOMAIN-CONTAINING PROTEIN"/>
    <property type="match status" value="1"/>
</dbReference>
<keyword evidence="5" id="KW-0805">Transcription regulation</keyword>
<keyword evidence="6" id="KW-0804">Transcription</keyword>
<dbReference type="STRING" id="224129.A0A1W4XND3"/>
<evidence type="ECO:0000313" key="13">
    <source>
        <dbReference type="RefSeq" id="XP_018334287.1"/>
    </source>
</evidence>
<evidence type="ECO:0000256" key="5">
    <source>
        <dbReference type="ARBA" id="ARBA00023015"/>
    </source>
</evidence>
<gene>
    <name evidence="12 13" type="primary">LOC108743273</name>
</gene>
<dbReference type="AlphaFoldDB" id="A0A1W4XND3"/>
<feature type="region of interest" description="Disordered" evidence="9">
    <location>
        <begin position="343"/>
        <end position="374"/>
    </location>
</feature>
<dbReference type="InterPro" id="IPR013087">
    <property type="entry name" value="Znf_C2H2_type"/>
</dbReference>
<keyword evidence="4" id="KW-0862">Zinc</keyword>
<dbReference type="Pfam" id="PF00096">
    <property type="entry name" value="zf-C2H2"/>
    <property type="match status" value="2"/>
</dbReference>
<dbReference type="KEGG" id="apln:108743273"/>
<organism evidence="11 13">
    <name type="scientific">Agrilus planipennis</name>
    <name type="common">Emerald ash borer</name>
    <name type="synonym">Agrilus marcopoli</name>
    <dbReference type="NCBI Taxonomy" id="224129"/>
    <lineage>
        <taxon>Eukaryota</taxon>
        <taxon>Metazoa</taxon>
        <taxon>Ecdysozoa</taxon>
        <taxon>Arthropoda</taxon>
        <taxon>Hexapoda</taxon>
        <taxon>Insecta</taxon>
        <taxon>Pterygota</taxon>
        <taxon>Neoptera</taxon>
        <taxon>Endopterygota</taxon>
        <taxon>Coleoptera</taxon>
        <taxon>Polyphaga</taxon>
        <taxon>Elateriformia</taxon>
        <taxon>Buprestoidea</taxon>
        <taxon>Buprestidae</taxon>
        <taxon>Agrilinae</taxon>
        <taxon>Agrilus</taxon>
    </lineage>
</organism>
<comment type="subcellular location">
    <subcellularLocation>
        <location evidence="1">Nucleus</location>
    </subcellularLocation>
</comment>
<feature type="domain" description="C2H2-type" evidence="10">
    <location>
        <begin position="574"/>
        <end position="601"/>
    </location>
</feature>
<dbReference type="SMART" id="SM00355">
    <property type="entry name" value="ZnF_C2H2"/>
    <property type="match status" value="4"/>
</dbReference>
<evidence type="ECO:0000256" key="2">
    <source>
        <dbReference type="ARBA" id="ARBA00022723"/>
    </source>
</evidence>
<accession>A0A1W4XND3</accession>
<keyword evidence="7" id="KW-0539">Nucleus</keyword>
<dbReference type="SUPFAM" id="SSF57667">
    <property type="entry name" value="beta-beta-alpha zinc fingers"/>
    <property type="match status" value="2"/>
</dbReference>
<protein>
    <submittedName>
        <fullName evidence="12 13">Zinc finger protein 37 homolog isoform X1</fullName>
    </submittedName>
</protein>
<evidence type="ECO:0000259" key="10">
    <source>
        <dbReference type="PROSITE" id="PS50157"/>
    </source>
</evidence>
<keyword evidence="11" id="KW-1185">Reference proteome</keyword>
<proteinExistence type="predicted"/>
<keyword evidence="3 8" id="KW-0863">Zinc-finger</keyword>
<name>A0A1W4XND3_AGRPL</name>
<evidence type="ECO:0000256" key="9">
    <source>
        <dbReference type="SAM" id="MobiDB-lite"/>
    </source>
</evidence>
<evidence type="ECO:0000256" key="8">
    <source>
        <dbReference type="PROSITE-ProRule" id="PRU00042"/>
    </source>
</evidence>